<feature type="transmembrane region" description="Helical" evidence="8">
    <location>
        <begin position="220"/>
        <end position="243"/>
    </location>
</feature>
<keyword evidence="4 8" id="KW-0812">Transmembrane</keyword>
<evidence type="ECO:0000256" key="2">
    <source>
        <dbReference type="ARBA" id="ARBA00006939"/>
    </source>
</evidence>
<feature type="transmembrane region" description="Helical" evidence="8">
    <location>
        <begin position="84"/>
        <end position="103"/>
    </location>
</feature>
<feature type="compositionally biased region" description="Basic and acidic residues" evidence="9">
    <location>
        <begin position="178"/>
        <end position="196"/>
    </location>
</feature>
<proteinExistence type="inferred from homology"/>
<dbReference type="Proteomes" id="UP001212997">
    <property type="component" value="Unassembled WGS sequence"/>
</dbReference>
<keyword evidence="3 8" id="KW-0813">Transport</keyword>
<feature type="transmembrane region" description="Helical" evidence="8">
    <location>
        <begin position="43"/>
        <end position="63"/>
    </location>
</feature>
<dbReference type="PANTHER" id="PTHR11040">
    <property type="entry name" value="ZINC/IRON TRANSPORTER"/>
    <property type="match status" value="1"/>
</dbReference>
<evidence type="ECO:0000256" key="6">
    <source>
        <dbReference type="ARBA" id="ARBA00023065"/>
    </source>
</evidence>
<feature type="transmembrane region" description="Helical" evidence="8">
    <location>
        <begin position="249"/>
        <end position="271"/>
    </location>
</feature>
<reference evidence="10" key="1">
    <citation type="submission" date="2022-07" db="EMBL/GenBank/DDBJ databases">
        <title>Genome Sequence of Physisporinus lineatus.</title>
        <authorList>
            <person name="Buettner E."/>
        </authorList>
    </citation>
    <scope>NUCLEOTIDE SEQUENCE</scope>
    <source>
        <strain evidence="10">VT162</strain>
    </source>
</reference>
<dbReference type="GO" id="GO:0005385">
    <property type="term" value="F:zinc ion transmembrane transporter activity"/>
    <property type="evidence" value="ECO:0007669"/>
    <property type="project" value="InterPro"/>
</dbReference>
<evidence type="ECO:0000256" key="4">
    <source>
        <dbReference type="ARBA" id="ARBA00022692"/>
    </source>
</evidence>
<evidence type="ECO:0000256" key="5">
    <source>
        <dbReference type="ARBA" id="ARBA00022989"/>
    </source>
</evidence>
<dbReference type="GO" id="GO:0005886">
    <property type="term" value="C:plasma membrane"/>
    <property type="evidence" value="ECO:0007669"/>
    <property type="project" value="TreeGrafter"/>
</dbReference>
<feature type="transmembrane region" description="Helical" evidence="8">
    <location>
        <begin position="123"/>
        <end position="143"/>
    </location>
</feature>
<feature type="transmembrane region" description="Helical" evidence="8">
    <location>
        <begin position="283"/>
        <end position="303"/>
    </location>
</feature>
<protein>
    <recommendedName>
        <fullName evidence="12">ZIP-like iron-zinc transporter</fullName>
    </recommendedName>
</protein>
<dbReference type="Pfam" id="PF02535">
    <property type="entry name" value="Zip"/>
    <property type="match status" value="1"/>
</dbReference>
<keyword evidence="6 8" id="KW-0406">Ion transport</keyword>
<feature type="transmembrane region" description="Helical" evidence="8">
    <location>
        <begin position="323"/>
        <end position="344"/>
    </location>
</feature>
<evidence type="ECO:0000313" key="11">
    <source>
        <dbReference type="Proteomes" id="UP001212997"/>
    </source>
</evidence>
<gene>
    <name evidence="10" type="ORF">NLI96_g9166</name>
</gene>
<evidence type="ECO:0008006" key="12">
    <source>
        <dbReference type="Google" id="ProtNLM"/>
    </source>
</evidence>
<dbReference type="NCBIfam" id="TIGR00820">
    <property type="entry name" value="zip"/>
    <property type="match status" value="1"/>
</dbReference>
<feature type="transmembrane region" description="Helical" evidence="8">
    <location>
        <begin position="356"/>
        <end position="374"/>
    </location>
</feature>
<dbReference type="AlphaFoldDB" id="A0AAD5UVZ8"/>
<comment type="subcellular location">
    <subcellularLocation>
        <location evidence="1 8">Membrane</location>
        <topology evidence="1 8">Multi-pass membrane protein</topology>
    </subcellularLocation>
</comment>
<evidence type="ECO:0000256" key="1">
    <source>
        <dbReference type="ARBA" id="ARBA00004141"/>
    </source>
</evidence>
<keyword evidence="5 8" id="KW-1133">Transmembrane helix</keyword>
<keyword evidence="7 8" id="KW-0472">Membrane</keyword>
<evidence type="ECO:0000256" key="7">
    <source>
        <dbReference type="ARBA" id="ARBA00023136"/>
    </source>
</evidence>
<comment type="caution">
    <text evidence="10">The sequence shown here is derived from an EMBL/GenBank/DDBJ whole genome shotgun (WGS) entry which is preliminary data.</text>
</comment>
<name>A0AAD5UVZ8_9APHY</name>
<sequence>MLLKRSFRLFVRQAVADDPTAEPPALDAEELNCGSGGGSDDFFGLRVASIFIILVGSLFGALFPVLAKRTKWLSSRIPNSLFDFAKYFGSGVIIATAFIHLLSPALDALSSPCLAEGWSEYPYALAIAMLSIFLIFLVEIIAFRWGTAKLAALGISHDPHGHGIGGHAAHGPESQAPRNEKEKDIETGSGTDDHASRHAMGTAAHHSHGTGIADNAWTQIIGVAILEFGVVLHSLLIGLTLAVDEDFKVLFIVLVFHQTFEGLGIGSRLAFMELPKKYSYAPIVGAIIYGLTTPIGIAAGLGVRSTYNPGSTTASIVSGVLDAFSSGILIYTGLVELLAHEFLFNKQMMSASNGKLAYAIGCMLLGTGLMALLGKWA</sequence>
<evidence type="ECO:0000256" key="8">
    <source>
        <dbReference type="RuleBase" id="RU362088"/>
    </source>
</evidence>
<comment type="similarity">
    <text evidence="2 8">Belongs to the ZIP transporter (TC 2.A.5) family.</text>
</comment>
<evidence type="ECO:0000313" key="10">
    <source>
        <dbReference type="EMBL" id="KAJ3479290.1"/>
    </source>
</evidence>
<dbReference type="PANTHER" id="PTHR11040:SF32">
    <property type="entry name" value="ZINC-REGULATED TRANSPORTER 1"/>
    <property type="match status" value="1"/>
</dbReference>
<organism evidence="10 11">
    <name type="scientific">Meripilus lineatus</name>
    <dbReference type="NCBI Taxonomy" id="2056292"/>
    <lineage>
        <taxon>Eukaryota</taxon>
        <taxon>Fungi</taxon>
        <taxon>Dikarya</taxon>
        <taxon>Basidiomycota</taxon>
        <taxon>Agaricomycotina</taxon>
        <taxon>Agaricomycetes</taxon>
        <taxon>Polyporales</taxon>
        <taxon>Meripilaceae</taxon>
        <taxon>Meripilus</taxon>
    </lineage>
</organism>
<dbReference type="InterPro" id="IPR003689">
    <property type="entry name" value="ZIP"/>
</dbReference>
<dbReference type="EMBL" id="JANAWD010000448">
    <property type="protein sequence ID" value="KAJ3479290.1"/>
    <property type="molecule type" value="Genomic_DNA"/>
</dbReference>
<dbReference type="InterPro" id="IPR004698">
    <property type="entry name" value="Zn/Fe_permease_fun/pln"/>
</dbReference>
<keyword evidence="11" id="KW-1185">Reference proteome</keyword>
<evidence type="ECO:0000256" key="3">
    <source>
        <dbReference type="ARBA" id="ARBA00022448"/>
    </source>
</evidence>
<evidence type="ECO:0000256" key="9">
    <source>
        <dbReference type="SAM" id="MobiDB-lite"/>
    </source>
</evidence>
<feature type="region of interest" description="Disordered" evidence="9">
    <location>
        <begin position="164"/>
        <end position="200"/>
    </location>
</feature>
<accession>A0AAD5UVZ8</accession>